<feature type="compositionally biased region" description="Low complexity" evidence="1">
    <location>
        <begin position="90"/>
        <end position="106"/>
    </location>
</feature>
<proteinExistence type="predicted"/>
<dbReference type="STRING" id="229920.ADM99_03180"/>
<reference evidence="2 3" key="1">
    <citation type="submission" date="2015-07" db="EMBL/GenBank/DDBJ databases">
        <title>Genome sequence of Leptolinea tardivitalis DSM 16556.</title>
        <authorList>
            <person name="Hemp J."/>
            <person name="Ward L.M."/>
            <person name="Pace L.A."/>
            <person name="Fischer W.W."/>
        </authorList>
    </citation>
    <scope>NUCLEOTIDE SEQUENCE [LARGE SCALE GENOMIC DNA]</scope>
    <source>
        <strain evidence="2 3">YMTK-2</strain>
    </source>
</reference>
<feature type="region of interest" description="Disordered" evidence="1">
    <location>
        <begin position="1"/>
        <end position="113"/>
    </location>
</feature>
<keyword evidence="3" id="KW-1185">Reference proteome</keyword>
<evidence type="ECO:0008006" key="4">
    <source>
        <dbReference type="Google" id="ProtNLM"/>
    </source>
</evidence>
<dbReference type="EMBL" id="LGCK01000006">
    <property type="protein sequence ID" value="KPL73247.1"/>
    <property type="molecule type" value="Genomic_DNA"/>
</dbReference>
<accession>A0A0P6X1I9</accession>
<gene>
    <name evidence="2" type="ORF">ADM99_03180</name>
</gene>
<dbReference type="Proteomes" id="UP000050430">
    <property type="component" value="Unassembled WGS sequence"/>
</dbReference>
<evidence type="ECO:0000313" key="2">
    <source>
        <dbReference type="EMBL" id="KPL73247.1"/>
    </source>
</evidence>
<feature type="compositionally biased region" description="Low complexity" evidence="1">
    <location>
        <begin position="1"/>
        <end position="15"/>
    </location>
</feature>
<name>A0A0P6X1I9_9CHLR</name>
<feature type="compositionally biased region" description="Polar residues" evidence="1">
    <location>
        <begin position="16"/>
        <end position="25"/>
    </location>
</feature>
<protein>
    <recommendedName>
        <fullName evidence="4">EF-hand domain-containing protein</fullName>
    </recommendedName>
</protein>
<feature type="compositionally biased region" description="Low complexity" evidence="1">
    <location>
        <begin position="38"/>
        <end position="55"/>
    </location>
</feature>
<sequence>MGMQAISSISSSGISATAQALTQRVSSGNKTGGGGGAAKTSSASGSSSSSESSTTYDPMDLNKDGIVSPSERAIYLLRHPEKANNQNNAQTYSSQGTQTDQTTSLSGLINLSA</sequence>
<dbReference type="AlphaFoldDB" id="A0A0P6X1I9"/>
<evidence type="ECO:0000313" key="3">
    <source>
        <dbReference type="Proteomes" id="UP000050430"/>
    </source>
</evidence>
<comment type="caution">
    <text evidence="2">The sequence shown here is derived from an EMBL/GenBank/DDBJ whole genome shotgun (WGS) entry which is preliminary data.</text>
</comment>
<evidence type="ECO:0000256" key="1">
    <source>
        <dbReference type="SAM" id="MobiDB-lite"/>
    </source>
</evidence>
<organism evidence="2 3">
    <name type="scientific">Leptolinea tardivitalis</name>
    <dbReference type="NCBI Taxonomy" id="229920"/>
    <lineage>
        <taxon>Bacteria</taxon>
        <taxon>Bacillati</taxon>
        <taxon>Chloroflexota</taxon>
        <taxon>Anaerolineae</taxon>
        <taxon>Anaerolineales</taxon>
        <taxon>Anaerolineaceae</taxon>
        <taxon>Leptolinea</taxon>
    </lineage>
</organism>